<sequence>MFEYQRRRKVNKSPTERLLPRLPHLTESTGSKMAGSRTYEINPPQPDTGPDSPPTRARQPAESTDVTCEEVGKIVQITLVTLGLLAIATYFTLIKIIQ</sequence>
<evidence type="ECO:0000256" key="1">
    <source>
        <dbReference type="SAM" id="MobiDB-lite"/>
    </source>
</evidence>
<dbReference type="OrthoDB" id="10520862at2759"/>
<keyword evidence="4" id="KW-1185">Reference proteome</keyword>
<evidence type="ECO:0000256" key="2">
    <source>
        <dbReference type="SAM" id="Phobius"/>
    </source>
</evidence>
<feature type="compositionally biased region" description="Pro residues" evidence="1">
    <location>
        <begin position="43"/>
        <end position="53"/>
    </location>
</feature>
<evidence type="ECO:0000313" key="3">
    <source>
        <dbReference type="EMBL" id="CAH1247964.1"/>
    </source>
</evidence>
<keyword evidence="2" id="KW-1133">Transmembrane helix</keyword>
<proteinExistence type="predicted"/>
<reference evidence="3" key="1">
    <citation type="submission" date="2022-01" db="EMBL/GenBank/DDBJ databases">
        <authorList>
            <person name="Braso-Vives M."/>
        </authorList>
    </citation>
    <scope>NUCLEOTIDE SEQUENCE</scope>
</reference>
<gene>
    <name evidence="3" type="primary">Hypp8066</name>
    <name evidence="3" type="ORF">BLAG_LOCUS9476</name>
</gene>
<feature type="region of interest" description="Disordered" evidence="1">
    <location>
        <begin position="1"/>
        <end position="65"/>
    </location>
</feature>
<dbReference type="AlphaFoldDB" id="A0A8J9Z583"/>
<keyword evidence="2" id="KW-0812">Transmembrane</keyword>
<feature type="transmembrane region" description="Helical" evidence="2">
    <location>
        <begin position="74"/>
        <end position="93"/>
    </location>
</feature>
<accession>A0A8J9Z583</accession>
<dbReference type="EMBL" id="OV696701">
    <property type="protein sequence ID" value="CAH1247964.1"/>
    <property type="molecule type" value="Genomic_DNA"/>
</dbReference>
<name>A0A8J9Z583_BRALA</name>
<dbReference type="Proteomes" id="UP000838412">
    <property type="component" value="Chromosome 16"/>
</dbReference>
<keyword evidence="2" id="KW-0472">Membrane</keyword>
<feature type="compositionally biased region" description="Basic residues" evidence="1">
    <location>
        <begin position="1"/>
        <end position="11"/>
    </location>
</feature>
<protein>
    <submittedName>
        <fullName evidence="3">Hypp8066 protein</fullName>
    </submittedName>
</protein>
<organism evidence="3 4">
    <name type="scientific">Branchiostoma lanceolatum</name>
    <name type="common">Common lancelet</name>
    <name type="synonym">Amphioxus lanceolatum</name>
    <dbReference type="NCBI Taxonomy" id="7740"/>
    <lineage>
        <taxon>Eukaryota</taxon>
        <taxon>Metazoa</taxon>
        <taxon>Chordata</taxon>
        <taxon>Cephalochordata</taxon>
        <taxon>Leptocardii</taxon>
        <taxon>Amphioxiformes</taxon>
        <taxon>Branchiostomatidae</taxon>
        <taxon>Branchiostoma</taxon>
    </lineage>
</organism>
<evidence type="ECO:0000313" key="4">
    <source>
        <dbReference type="Proteomes" id="UP000838412"/>
    </source>
</evidence>